<dbReference type="Pfam" id="PF08757">
    <property type="entry name" value="CotH"/>
    <property type="match status" value="1"/>
</dbReference>
<dbReference type="STRING" id="1121316.SAMN02745207_02601"/>
<proteinExistence type="predicted"/>
<reference evidence="2 3" key="1">
    <citation type="submission" date="2016-11" db="EMBL/GenBank/DDBJ databases">
        <authorList>
            <person name="Jaros S."/>
            <person name="Januszkiewicz K."/>
            <person name="Wedrychowicz H."/>
        </authorList>
    </citation>
    <scope>NUCLEOTIDE SEQUENCE [LARGE SCALE GENOMIC DNA]</scope>
    <source>
        <strain evidence="2 3">DSM 8605</strain>
    </source>
</reference>
<keyword evidence="1" id="KW-0732">Signal</keyword>
<keyword evidence="3" id="KW-1185">Reference proteome</keyword>
<dbReference type="EMBL" id="FQXM01000014">
    <property type="protein sequence ID" value="SHH81025.1"/>
    <property type="molecule type" value="Genomic_DNA"/>
</dbReference>
<organism evidence="2 3">
    <name type="scientific">Clostridium grantii DSM 8605</name>
    <dbReference type="NCBI Taxonomy" id="1121316"/>
    <lineage>
        <taxon>Bacteria</taxon>
        <taxon>Bacillati</taxon>
        <taxon>Bacillota</taxon>
        <taxon>Clostridia</taxon>
        <taxon>Eubacteriales</taxon>
        <taxon>Clostridiaceae</taxon>
        <taxon>Clostridium</taxon>
    </lineage>
</organism>
<evidence type="ECO:0000313" key="2">
    <source>
        <dbReference type="EMBL" id="SHH81025.1"/>
    </source>
</evidence>
<evidence type="ECO:0000256" key="1">
    <source>
        <dbReference type="SAM" id="SignalP"/>
    </source>
</evidence>
<name>A0A1M5W0J7_9CLOT</name>
<dbReference type="InterPro" id="IPR014867">
    <property type="entry name" value="Spore_coat_CotH_CotH2/3/7"/>
</dbReference>
<protein>
    <submittedName>
        <fullName evidence="2">Spore coat protein H</fullName>
    </submittedName>
</protein>
<dbReference type="AlphaFoldDB" id="A0A1M5W0J7"/>
<keyword evidence="2" id="KW-0946">Virion</keyword>
<feature type="chain" id="PRO_5012386880" evidence="1">
    <location>
        <begin position="23"/>
        <end position="550"/>
    </location>
</feature>
<gene>
    <name evidence="2" type="ORF">SAMN02745207_02601</name>
</gene>
<dbReference type="Gene3D" id="2.60.40.10">
    <property type="entry name" value="Immunoglobulins"/>
    <property type="match status" value="1"/>
</dbReference>
<dbReference type="PANTHER" id="PTHR40050:SF1">
    <property type="entry name" value="INNER SPORE COAT PROTEIN H"/>
    <property type="match status" value="1"/>
</dbReference>
<feature type="signal peptide" evidence="1">
    <location>
        <begin position="1"/>
        <end position="22"/>
    </location>
</feature>
<evidence type="ECO:0000313" key="3">
    <source>
        <dbReference type="Proteomes" id="UP000184447"/>
    </source>
</evidence>
<dbReference type="PROSITE" id="PS51257">
    <property type="entry name" value="PROKAR_LIPOPROTEIN"/>
    <property type="match status" value="1"/>
</dbReference>
<dbReference type="OrthoDB" id="3235126at2"/>
<sequence>MKIKLIGMLVIINLLVTSCLNSDFGENNNSNNTSIKDNQDIYKEEDVIVKELYITVLPAETGHDEYGKTFSQLNESSIDDSVDDIKVKIIFQEGSNGIISSTDFGYGLTDYNGIMELRGQSSRLAEIKSYKIKLNKNSPWNEFLTINLNKHHFDTLRIRNKLSFDLIKSIPNITSLRTEFIHLYIKDLSEEDYTKEYLDFGLYTQIEHVDTDFLKNHNLDQNGSLYKVENFEFYKYEDYLKLKEDAEYNEKEFEKILEIKGSEDHEKLIDMLDDLNNKFIHINDVFDKYFDRENYLTWLATNILFDNIDTASRNYFLYSESDSDTWYFLPWDYDKGLGGYRSSRAIWQNGLSNYWGNVLTNRFFRNKDNLEDLNKKIEEIHEIISEEKMENLIDLYKPIAIEFLRNEAEDIGDKFNLDEINLEFEELQKNIELNKANYYENLEKPMPVFMGEPTMLGNNLHFQWTESYDFQGDAFTYSVEISDAPKFETILYSKNDIHEKELIIDMLPKGTYYWRVFVTDSNENKMDAFDLYIEAESNGYYFGTKKFYVN</sequence>
<accession>A0A1M5W0J7</accession>
<dbReference type="RefSeq" id="WP_073338853.1">
    <property type="nucleotide sequence ID" value="NZ_FQXM01000014.1"/>
</dbReference>
<dbReference type="PANTHER" id="PTHR40050">
    <property type="entry name" value="INNER SPORE COAT PROTEIN H"/>
    <property type="match status" value="1"/>
</dbReference>
<dbReference type="Proteomes" id="UP000184447">
    <property type="component" value="Unassembled WGS sequence"/>
</dbReference>
<keyword evidence="2" id="KW-0167">Capsid protein</keyword>
<dbReference type="InterPro" id="IPR013783">
    <property type="entry name" value="Ig-like_fold"/>
</dbReference>